<dbReference type="PANTHER" id="PTHR43777:SF1">
    <property type="entry name" value="MOLYBDENUM COFACTOR CYTIDYLYLTRANSFERASE"/>
    <property type="match status" value="1"/>
</dbReference>
<dbReference type="AlphaFoldDB" id="D2PRM5"/>
<dbReference type="SUPFAM" id="SSF53448">
    <property type="entry name" value="Nucleotide-diphospho-sugar transferases"/>
    <property type="match status" value="1"/>
</dbReference>
<name>D2PRM5_KRIFD</name>
<dbReference type="PANTHER" id="PTHR43777">
    <property type="entry name" value="MOLYBDENUM COFACTOR CYTIDYLYLTRANSFERASE"/>
    <property type="match status" value="1"/>
</dbReference>
<dbReference type="Pfam" id="PF12804">
    <property type="entry name" value="NTP_transf_3"/>
    <property type="match status" value="1"/>
</dbReference>
<dbReference type="KEGG" id="kfl:Kfla_5939"/>
<evidence type="ECO:0000313" key="2">
    <source>
        <dbReference type="EMBL" id="ADB34943.1"/>
    </source>
</evidence>
<feature type="domain" description="MobA-like NTP transferase" evidence="1">
    <location>
        <begin position="6"/>
        <end position="172"/>
    </location>
</feature>
<dbReference type="STRING" id="479435.Kfla_5939"/>
<dbReference type="RefSeq" id="WP_012923497.1">
    <property type="nucleotide sequence ID" value="NC_013729.1"/>
</dbReference>
<dbReference type="GO" id="GO:0016779">
    <property type="term" value="F:nucleotidyltransferase activity"/>
    <property type="evidence" value="ECO:0007669"/>
    <property type="project" value="UniProtKB-ARBA"/>
</dbReference>
<accession>D2PRM5</accession>
<organism evidence="2 3">
    <name type="scientific">Kribbella flavida (strain DSM 17836 / JCM 10339 / NBRC 14399)</name>
    <dbReference type="NCBI Taxonomy" id="479435"/>
    <lineage>
        <taxon>Bacteria</taxon>
        <taxon>Bacillati</taxon>
        <taxon>Actinomycetota</taxon>
        <taxon>Actinomycetes</taxon>
        <taxon>Propionibacteriales</taxon>
        <taxon>Kribbellaceae</taxon>
        <taxon>Kribbella</taxon>
    </lineage>
</organism>
<proteinExistence type="predicted"/>
<evidence type="ECO:0000313" key="3">
    <source>
        <dbReference type="Proteomes" id="UP000007967"/>
    </source>
</evidence>
<dbReference type="eggNOG" id="COG2068">
    <property type="taxonomic scope" value="Bacteria"/>
</dbReference>
<dbReference type="Proteomes" id="UP000007967">
    <property type="component" value="Chromosome"/>
</dbReference>
<evidence type="ECO:0000259" key="1">
    <source>
        <dbReference type="Pfam" id="PF12804"/>
    </source>
</evidence>
<dbReference type="InterPro" id="IPR029044">
    <property type="entry name" value="Nucleotide-diphossugar_trans"/>
</dbReference>
<gene>
    <name evidence="2" type="ordered locus">Kfla_5939</name>
</gene>
<protein>
    <submittedName>
        <fullName evidence="2">4-diphosphocytidyl-2C-methyl-D-erythritolsynthase</fullName>
    </submittedName>
</protein>
<dbReference type="OrthoDB" id="4427994at2"/>
<sequence length="191" mass="19610">MGPLVGVLLAAGAGTRLGKPGGLVRAADGTPWVVSAVGVLRAAGCGPIGVVVGAAAPEVVALLADEDVTIVPSPSWSDGLSHSVRAAFAWAEETNAPAAVFHLVDHPEVGIAVLQRVIATAYQNGFPDDPASLLARAGFDGRPGYPVLIGRRHWTPAAAATTGDRSMGPYLKRVPCPIIPCDDLLDQPSRR</sequence>
<reference evidence="2 3" key="2">
    <citation type="journal article" date="2010" name="Stand. Genomic Sci.">
        <title>Complete genome sequence of Kribbella flavida type strain (IFO 14399).</title>
        <authorList>
            <person name="Pukall R."/>
            <person name="Lapidus A."/>
            <person name="Glavina Del Rio T."/>
            <person name="Copeland A."/>
            <person name="Tice H."/>
            <person name="Cheng J.-F."/>
            <person name="Lucas S."/>
            <person name="Chen F."/>
            <person name="Nolan M."/>
            <person name="LaButti K."/>
            <person name="Pati A."/>
            <person name="Ivanova N."/>
            <person name="Mavrommatis K."/>
            <person name="Mikhailova N."/>
            <person name="Pitluck S."/>
            <person name="Bruce D."/>
            <person name="Goodwin L."/>
            <person name="Land M."/>
            <person name="Hauser L."/>
            <person name="Chang Y.-J."/>
            <person name="Jeffries C.D."/>
            <person name="Chen A."/>
            <person name="Palaniappan K."/>
            <person name="Chain P."/>
            <person name="Rohde M."/>
            <person name="Goeker M."/>
            <person name="Bristow J."/>
            <person name="Eisen J.A."/>
            <person name="Markowitz V."/>
            <person name="Hugenholtz P."/>
            <person name="Kyrpides N.C."/>
            <person name="Klenk H.-P."/>
            <person name="Brettin T."/>
        </authorList>
    </citation>
    <scope>NUCLEOTIDE SEQUENCE [LARGE SCALE GENOMIC DNA]</scope>
    <source>
        <strain evidence="3">DSM 17836 / JCM 10339 / NBRC 14399</strain>
    </source>
</reference>
<dbReference type="HOGENOM" id="CLU_061980_2_2_11"/>
<dbReference type="EMBL" id="CP001736">
    <property type="protein sequence ID" value="ADB34943.1"/>
    <property type="molecule type" value="Genomic_DNA"/>
</dbReference>
<dbReference type="InterPro" id="IPR025877">
    <property type="entry name" value="MobA-like_NTP_Trfase"/>
</dbReference>
<dbReference type="Gene3D" id="3.90.550.10">
    <property type="entry name" value="Spore Coat Polysaccharide Biosynthesis Protein SpsA, Chain A"/>
    <property type="match status" value="1"/>
</dbReference>
<keyword evidence="3" id="KW-1185">Reference proteome</keyword>
<reference evidence="3" key="1">
    <citation type="submission" date="2009-09" db="EMBL/GenBank/DDBJ databases">
        <title>The complete genome of Kribbella flavida DSM 17836.</title>
        <authorList>
            <consortium name="US DOE Joint Genome Institute (JGI-PGF)"/>
            <person name="Lucas S."/>
            <person name="Copeland A."/>
            <person name="Lapidus A."/>
            <person name="Glavina del Rio T."/>
            <person name="Dalin E."/>
            <person name="Tice H."/>
            <person name="Bruce D."/>
            <person name="Goodwin L."/>
            <person name="Pitluck S."/>
            <person name="Kyrpides N."/>
            <person name="Mavromatis K."/>
            <person name="Ivanova N."/>
            <person name="Saunders E."/>
            <person name="Brettin T."/>
            <person name="Detter J.C."/>
            <person name="Han C."/>
            <person name="Larimer F."/>
            <person name="Land M."/>
            <person name="Hauser L."/>
            <person name="Markowitz V."/>
            <person name="Cheng J.-F."/>
            <person name="Hugenholtz P."/>
            <person name="Woyke T."/>
            <person name="Wu D."/>
            <person name="Pukall R."/>
            <person name="Klenk H.-P."/>
            <person name="Eisen J.A."/>
        </authorList>
    </citation>
    <scope>NUCLEOTIDE SEQUENCE [LARGE SCALE GENOMIC DNA]</scope>
    <source>
        <strain evidence="3">DSM 17836 / JCM 10339 / NBRC 14399</strain>
    </source>
</reference>